<gene>
    <name evidence="1" type="ORF">J2W94_001278</name>
</gene>
<organism evidence="1 2">
    <name type="scientific">Pseudoxanthomonas sacheonensis</name>
    <dbReference type="NCBI Taxonomy" id="443615"/>
    <lineage>
        <taxon>Bacteria</taxon>
        <taxon>Pseudomonadati</taxon>
        <taxon>Pseudomonadota</taxon>
        <taxon>Gammaproteobacteria</taxon>
        <taxon>Lysobacterales</taxon>
        <taxon>Lysobacteraceae</taxon>
        <taxon>Pseudoxanthomonas</taxon>
    </lineage>
</organism>
<evidence type="ECO:0000313" key="2">
    <source>
        <dbReference type="Proteomes" id="UP001254759"/>
    </source>
</evidence>
<sequence length="106" mass="11413">METVRLVTVDALPQPGTPVFAEYGGATINVYTTELSEHAAVALATREIAEAGWQLQAVDETYLLTRADLEEATPEGVAYFEQALLDGVVVVIHTYPATPQDGDLVH</sequence>
<dbReference type="Proteomes" id="UP001254759">
    <property type="component" value="Unassembled WGS sequence"/>
</dbReference>
<dbReference type="EMBL" id="JAVDTT010000001">
    <property type="protein sequence ID" value="MDR6841014.1"/>
    <property type="molecule type" value="Genomic_DNA"/>
</dbReference>
<comment type="caution">
    <text evidence="1">The sequence shown here is derived from an EMBL/GenBank/DDBJ whole genome shotgun (WGS) entry which is preliminary data.</text>
</comment>
<proteinExistence type="predicted"/>
<keyword evidence="2" id="KW-1185">Reference proteome</keyword>
<name>A0ABU1RQF7_9GAMM</name>
<dbReference type="RefSeq" id="WP_310091259.1">
    <property type="nucleotide sequence ID" value="NZ_JAVDTT010000001.1"/>
</dbReference>
<evidence type="ECO:0000313" key="1">
    <source>
        <dbReference type="EMBL" id="MDR6841014.1"/>
    </source>
</evidence>
<accession>A0ABU1RQF7</accession>
<reference evidence="1 2" key="1">
    <citation type="submission" date="2023-07" db="EMBL/GenBank/DDBJ databases">
        <title>Sorghum-associated microbial communities from plants grown in Nebraska, USA.</title>
        <authorList>
            <person name="Schachtman D."/>
        </authorList>
    </citation>
    <scope>NUCLEOTIDE SEQUENCE [LARGE SCALE GENOMIC DNA]</scope>
    <source>
        <strain evidence="1 2">BE107</strain>
    </source>
</reference>
<protein>
    <submittedName>
        <fullName evidence="1">Uncharacterized protein</fullName>
    </submittedName>
</protein>